<feature type="signal peptide" evidence="1">
    <location>
        <begin position="1"/>
        <end position="27"/>
    </location>
</feature>
<dbReference type="InterPro" id="IPR010239">
    <property type="entry name" value="CHP02001"/>
</dbReference>
<sequence length="233" mass="24366">MKKTTIRAAAAATLTAGLIGLAAPASAQSDVDVDVAWNVGVVSDYVFRGFTQTSEDPAIQGGVDLTSGSFYAGAWASNVDFGDDTDAEVDLYGGYRTEAGGFALDFGAIGYLYVGEPDGADYNYAEFKAAASRAVGPATFGAAVYYSPDFFGADKEATYAEVNAAFSPAPKWTVSGALGKQWLDVSDDYTTWNVGVGYALTDKVGLDVRYHDTDVDGVPGAEDRIVGAVKLTF</sequence>
<protein>
    <submittedName>
        <fullName evidence="2">Bacterial protein of uncharacterized function (Gcw_chp)</fullName>
    </submittedName>
</protein>
<dbReference type="SUPFAM" id="SSF56935">
    <property type="entry name" value="Porins"/>
    <property type="match status" value="1"/>
</dbReference>
<feature type="chain" id="PRO_5016049737" evidence="1">
    <location>
        <begin position="28"/>
        <end position="233"/>
    </location>
</feature>
<gene>
    <name evidence="2" type="ORF">NCTC11166_00254</name>
</gene>
<organism evidence="2 3">
    <name type="scientific">Brevundimonas vesicularis</name>
    <name type="common">Pseudomonas vesicularis</name>
    <dbReference type="NCBI Taxonomy" id="41276"/>
    <lineage>
        <taxon>Bacteria</taxon>
        <taxon>Pseudomonadati</taxon>
        <taxon>Pseudomonadota</taxon>
        <taxon>Alphaproteobacteria</taxon>
        <taxon>Caulobacterales</taxon>
        <taxon>Caulobacteraceae</taxon>
        <taxon>Brevundimonas</taxon>
    </lineage>
</organism>
<dbReference type="RefSeq" id="WP_112861448.1">
    <property type="nucleotide sequence ID" value="NZ_UAQP01000005.1"/>
</dbReference>
<evidence type="ECO:0000313" key="2">
    <source>
        <dbReference type="EMBL" id="SPU51944.1"/>
    </source>
</evidence>
<reference evidence="2 3" key="1">
    <citation type="submission" date="2018-06" db="EMBL/GenBank/DDBJ databases">
        <authorList>
            <consortium name="Pathogen Informatics"/>
            <person name="Doyle S."/>
        </authorList>
    </citation>
    <scope>NUCLEOTIDE SEQUENCE [LARGE SCALE GENOMIC DNA]</scope>
    <source>
        <strain evidence="2 3">NCTC11166</strain>
    </source>
</reference>
<dbReference type="Proteomes" id="UP000251186">
    <property type="component" value="Unassembled WGS sequence"/>
</dbReference>
<dbReference type="NCBIfam" id="TIGR02001">
    <property type="entry name" value="gcw_chp"/>
    <property type="match status" value="1"/>
</dbReference>
<dbReference type="Pfam" id="PF09694">
    <property type="entry name" value="Gcw_chp"/>
    <property type="match status" value="1"/>
</dbReference>
<evidence type="ECO:0000313" key="3">
    <source>
        <dbReference type="Proteomes" id="UP000251186"/>
    </source>
</evidence>
<dbReference type="AlphaFoldDB" id="A0A2X1BME6"/>
<name>A0A2X1BME6_BREVE</name>
<keyword evidence="1" id="KW-0732">Signal</keyword>
<dbReference type="EMBL" id="UAQP01000005">
    <property type="protein sequence ID" value="SPU51944.1"/>
    <property type="molecule type" value="Genomic_DNA"/>
</dbReference>
<evidence type="ECO:0000256" key="1">
    <source>
        <dbReference type="SAM" id="SignalP"/>
    </source>
</evidence>
<proteinExistence type="predicted"/>
<accession>A0A2X1BME6</accession>